<reference evidence="1 2" key="1">
    <citation type="submission" date="2014-11" db="EMBL/GenBank/DDBJ databases">
        <title>Draft Genome Sequences of Paenibacillus polymyxa NRRL B-30509 and Paenibacillus terrae NRRL B-30644, Strains from a Poultry Environment that Produce Tridecaptin A and Paenicidins.</title>
        <authorList>
            <person name="van Belkum M.J."/>
            <person name="Lohans C.T."/>
            <person name="Vederas J.C."/>
        </authorList>
    </citation>
    <scope>NUCLEOTIDE SEQUENCE [LARGE SCALE GENOMIC DNA]</scope>
    <source>
        <strain evidence="1 2">NRRL B-30644</strain>
    </source>
</reference>
<protein>
    <submittedName>
        <fullName evidence="1">Uncharacterized protein</fullName>
    </submittedName>
</protein>
<dbReference type="OrthoDB" id="2662322at2"/>
<dbReference type="EMBL" id="JTHP01000116">
    <property type="protein sequence ID" value="KJD42493.1"/>
    <property type="molecule type" value="Genomic_DNA"/>
</dbReference>
<dbReference type="RefSeq" id="WP_044649180.1">
    <property type="nucleotide sequence ID" value="NZ_JTHP01000116.1"/>
</dbReference>
<gene>
    <name evidence="1" type="ORF">QD47_27875</name>
</gene>
<organism evidence="1 2">
    <name type="scientific">Paenibacillus terrae</name>
    <dbReference type="NCBI Taxonomy" id="159743"/>
    <lineage>
        <taxon>Bacteria</taxon>
        <taxon>Bacillati</taxon>
        <taxon>Bacillota</taxon>
        <taxon>Bacilli</taxon>
        <taxon>Bacillales</taxon>
        <taxon>Paenibacillaceae</taxon>
        <taxon>Paenibacillus</taxon>
    </lineage>
</organism>
<evidence type="ECO:0000313" key="2">
    <source>
        <dbReference type="Proteomes" id="UP000032534"/>
    </source>
</evidence>
<sequence>MLIVLNNQEVVNLTTTETPFHSDLTIEKLCYFLDISPKATSLITSMKFMLNTIERMNEFLQRSTFANHPLSLLTVMRKEDIDAHGYTDKATFVYDYYRDKQSALENLFQEDMPAWKVNRLNSDDPERIYDVYAERGKYSTSGEVALFI</sequence>
<evidence type="ECO:0000313" key="1">
    <source>
        <dbReference type="EMBL" id="KJD42493.1"/>
    </source>
</evidence>
<dbReference type="PATRIC" id="fig|159743.3.peg.6218"/>
<name>A0A0D7WUU4_9BACL</name>
<keyword evidence="2" id="KW-1185">Reference proteome</keyword>
<dbReference type="Proteomes" id="UP000032534">
    <property type="component" value="Unassembled WGS sequence"/>
</dbReference>
<dbReference type="AlphaFoldDB" id="A0A0D7WUU4"/>
<proteinExistence type="predicted"/>
<accession>A0A0D7WUU4</accession>
<comment type="caution">
    <text evidence="1">The sequence shown here is derived from an EMBL/GenBank/DDBJ whole genome shotgun (WGS) entry which is preliminary data.</text>
</comment>